<reference evidence="3 4" key="1">
    <citation type="journal article" date="2020" name="Mol. Biol. Evol.">
        <title>Distinct Expression and Methylation Patterns for Genes with Different Fates following a Single Whole-Genome Duplication in Flowering Plants.</title>
        <authorList>
            <person name="Shi T."/>
            <person name="Rahmani R.S."/>
            <person name="Gugger P.F."/>
            <person name="Wang M."/>
            <person name="Li H."/>
            <person name="Zhang Y."/>
            <person name="Li Z."/>
            <person name="Wang Q."/>
            <person name="Van de Peer Y."/>
            <person name="Marchal K."/>
            <person name="Chen J."/>
        </authorList>
    </citation>
    <scope>NUCLEOTIDE SEQUENCE [LARGE SCALE GENOMIC DNA]</scope>
    <source>
        <tissue evidence="3">Leaf</tissue>
    </source>
</reference>
<evidence type="ECO:0000256" key="1">
    <source>
        <dbReference type="SAM" id="SignalP"/>
    </source>
</evidence>
<sequence>MESPTIRLRLVLAFLLIFLVSMGRPSSIKTLQRTIYVNAHNEVRSRVGVACLEWNETVASYAQTYANNRTADCLLEALRYKYYGENLAMPAFHTPKIYYTDNNCTQGKVCGHYTQLDLLLGGVFCGNDCRSEQQL</sequence>
<dbReference type="Gene3D" id="3.40.33.10">
    <property type="entry name" value="CAP"/>
    <property type="match status" value="1"/>
</dbReference>
<evidence type="ECO:0000313" key="4">
    <source>
        <dbReference type="Proteomes" id="UP000607653"/>
    </source>
</evidence>
<keyword evidence="1" id="KW-0732">Signal</keyword>
<dbReference type="EMBL" id="DUZY01000008">
    <property type="protein sequence ID" value="DAD48253.1"/>
    <property type="molecule type" value="Genomic_DNA"/>
</dbReference>
<comment type="caution">
    <text evidence="3">The sequence shown here is derived from an EMBL/GenBank/DDBJ whole genome shotgun (WGS) entry which is preliminary data.</text>
</comment>
<feature type="chain" id="PRO_5032452093" description="SCP domain-containing protein" evidence="1">
    <location>
        <begin position="24"/>
        <end position="135"/>
    </location>
</feature>
<dbReference type="Proteomes" id="UP000607653">
    <property type="component" value="Unassembled WGS sequence"/>
</dbReference>
<organism evidence="3 4">
    <name type="scientific">Nelumbo nucifera</name>
    <name type="common">Sacred lotus</name>
    <dbReference type="NCBI Taxonomy" id="4432"/>
    <lineage>
        <taxon>Eukaryota</taxon>
        <taxon>Viridiplantae</taxon>
        <taxon>Streptophyta</taxon>
        <taxon>Embryophyta</taxon>
        <taxon>Tracheophyta</taxon>
        <taxon>Spermatophyta</taxon>
        <taxon>Magnoliopsida</taxon>
        <taxon>Proteales</taxon>
        <taxon>Nelumbonaceae</taxon>
        <taxon>Nelumbo</taxon>
    </lineage>
</organism>
<feature type="domain" description="SCP" evidence="2">
    <location>
        <begin position="31"/>
        <end position="131"/>
    </location>
</feature>
<accession>A0A822ZTI3</accession>
<evidence type="ECO:0000259" key="2">
    <source>
        <dbReference type="SMART" id="SM00198"/>
    </source>
</evidence>
<dbReference type="InterPro" id="IPR035940">
    <property type="entry name" value="CAP_sf"/>
</dbReference>
<evidence type="ECO:0000313" key="3">
    <source>
        <dbReference type="EMBL" id="DAD48253.1"/>
    </source>
</evidence>
<dbReference type="PANTHER" id="PTHR10334">
    <property type="entry name" value="CYSTEINE-RICH SECRETORY PROTEIN-RELATED"/>
    <property type="match status" value="1"/>
</dbReference>
<dbReference type="SMART" id="SM00198">
    <property type="entry name" value="SCP"/>
    <property type="match status" value="1"/>
</dbReference>
<protein>
    <recommendedName>
        <fullName evidence="2">SCP domain-containing protein</fullName>
    </recommendedName>
</protein>
<gene>
    <name evidence="3" type="ORF">HUJ06_018190</name>
</gene>
<dbReference type="AlphaFoldDB" id="A0A822ZTI3"/>
<keyword evidence="4" id="KW-1185">Reference proteome</keyword>
<name>A0A822ZTI3_NELNU</name>
<dbReference type="Pfam" id="PF00188">
    <property type="entry name" value="CAP"/>
    <property type="match status" value="1"/>
</dbReference>
<feature type="signal peptide" evidence="1">
    <location>
        <begin position="1"/>
        <end position="23"/>
    </location>
</feature>
<dbReference type="InterPro" id="IPR014044">
    <property type="entry name" value="CAP_dom"/>
</dbReference>
<dbReference type="InterPro" id="IPR001283">
    <property type="entry name" value="CRISP-related"/>
</dbReference>
<proteinExistence type="predicted"/>
<dbReference type="SUPFAM" id="SSF55797">
    <property type="entry name" value="PR-1-like"/>
    <property type="match status" value="1"/>
</dbReference>